<protein>
    <submittedName>
        <fullName evidence="2">Uncharacterized protein</fullName>
    </submittedName>
</protein>
<gene>
    <name evidence="2" type="ORF">PHSY_005033</name>
</gene>
<name>R9P876_PSEHS</name>
<evidence type="ECO:0000313" key="3">
    <source>
        <dbReference type="Proteomes" id="UP000014071"/>
    </source>
</evidence>
<dbReference type="Proteomes" id="UP000014071">
    <property type="component" value="Unassembled WGS sequence"/>
</dbReference>
<feature type="compositionally biased region" description="Basic and acidic residues" evidence="1">
    <location>
        <begin position="191"/>
        <end position="202"/>
    </location>
</feature>
<dbReference type="AlphaFoldDB" id="R9P876"/>
<evidence type="ECO:0000313" key="2">
    <source>
        <dbReference type="EMBL" id="GAC97447.1"/>
    </source>
</evidence>
<feature type="region of interest" description="Disordered" evidence="1">
    <location>
        <begin position="648"/>
        <end position="669"/>
    </location>
</feature>
<feature type="region of interest" description="Disordered" evidence="1">
    <location>
        <begin position="95"/>
        <end position="119"/>
    </location>
</feature>
<feature type="region of interest" description="Disordered" evidence="1">
    <location>
        <begin position="287"/>
        <end position="356"/>
    </location>
</feature>
<sequence>MTDNTAPAPTHKPRRLFTRLAPALVHLVNDRFDEDQYDQAVELLEQLRVEGVRPPQSLIQKLLALSLCSLAPGQIASSSRWTLDHQLHDIAARLSTQHKGSRGDSNVMKAASATSDRPSESAVLKASSLLVRYAHPGARTCAKDTKGKSAAEREASLLARHVLESLPSQRKPLQSSKSVSPDTSRRKRRGSERPDDSEHDGSFDASPLEQWIRDRLYESSDVWDLLSGRRFSHVAEGEEASLGRVSEFWMNNSERKRYQKQLQARASSDQRLEDRLKDIRWKKLNGALNSDSSDLDSDDATDEENPNLKFPVGALKRSEEPSGKRKAPPSPGQPVKRRPHTSKSEGPFPRQDEQHPTMVKLTEGAWRTLSVLLCLWDLASPQPTVPNIESSPLSDNEPPLLWQFPHNHQPGRNGRLTSNIPPSGHATAEIDRALDVAFSFPEILPAYTSVSLAGSAVASNLFDKARSSETRGDARPFSSVHEAELLHRQEVGGQKQEGLTAARADTAAWLLVSMYDLAKFGYISAAALIEGMSERMYALQANEMQHLVVPLLIKEPYLVASVLARSLTDTTLTRPDKKRTPDLVQFCFDGQGTVSMDASLAYAMPQENSSIDLLRKAIRHRDRDARAVLHFLSLNKLDLDNAADSTLPLSLPTRSESRKQSVVRKQSRRHIKIEPDPRKKAKMTLKLESSAAAVAVVTDEMKKGGLVAFASVRTLQMEARARIDQIKFFLAQAIFSGHAASLRQDNKLEAAKSTRNTTAEPAQASKQPDVEIAEAKRASQHKNLQLFLTRLYKALEHDVGDFRTCLAAMKTHLSKDSANRRRKNLADLIESTSIDRDASVALPSFDVMVERCQKCVAVTQDLAHTARMLLESTKLM</sequence>
<dbReference type="eggNOG" id="ENOG502RDX8">
    <property type="taxonomic scope" value="Eukaryota"/>
</dbReference>
<feature type="compositionally biased region" description="Polar residues" evidence="1">
    <location>
        <begin position="166"/>
        <end position="182"/>
    </location>
</feature>
<feature type="compositionally biased region" description="Acidic residues" evidence="1">
    <location>
        <begin position="293"/>
        <end position="305"/>
    </location>
</feature>
<dbReference type="EMBL" id="DF238810">
    <property type="protein sequence ID" value="GAC97447.1"/>
    <property type="molecule type" value="Genomic_DNA"/>
</dbReference>
<feature type="region of interest" description="Disordered" evidence="1">
    <location>
        <begin position="163"/>
        <end position="205"/>
    </location>
</feature>
<proteinExistence type="predicted"/>
<dbReference type="HOGENOM" id="CLU_332931_0_0_1"/>
<dbReference type="RefSeq" id="XP_012191034.1">
    <property type="nucleotide sequence ID" value="XM_012335644.1"/>
</dbReference>
<reference evidence="3" key="1">
    <citation type="journal article" date="2013" name="Genome Announc.">
        <title>Draft genome sequence of the basidiomycetous yeast-like fungus Pseudozyma hubeiensis SY62, which produces an abundant amount of the biosurfactant mannosylerythritol lipids.</title>
        <authorList>
            <person name="Konishi M."/>
            <person name="Hatada Y."/>
            <person name="Horiuchi J."/>
        </authorList>
    </citation>
    <scope>NUCLEOTIDE SEQUENCE [LARGE SCALE GENOMIC DNA]</scope>
    <source>
        <strain evidence="3">SY62</strain>
    </source>
</reference>
<keyword evidence="3" id="KW-1185">Reference proteome</keyword>
<evidence type="ECO:0000256" key="1">
    <source>
        <dbReference type="SAM" id="MobiDB-lite"/>
    </source>
</evidence>
<organism evidence="2 3">
    <name type="scientific">Pseudozyma hubeiensis (strain SY62)</name>
    <name type="common">Yeast</name>
    <dbReference type="NCBI Taxonomy" id="1305764"/>
    <lineage>
        <taxon>Eukaryota</taxon>
        <taxon>Fungi</taxon>
        <taxon>Dikarya</taxon>
        <taxon>Basidiomycota</taxon>
        <taxon>Ustilaginomycotina</taxon>
        <taxon>Ustilaginomycetes</taxon>
        <taxon>Ustilaginales</taxon>
        <taxon>Ustilaginaceae</taxon>
        <taxon>Pseudozyma</taxon>
    </lineage>
</organism>
<accession>R9P876</accession>
<dbReference type="GeneID" id="24110313"/>
<dbReference type="OrthoDB" id="2337158at2759"/>